<evidence type="ECO:0008006" key="3">
    <source>
        <dbReference type="Google" id="ProtNLM"/>
    </source>
</evidence>
<reference evidence="2" key="1">
    <citation type="journal article" date="2019" name="Int. J. Syst. Evol. Microbiol.">
        <title>The Global Catalogue of Microorganisms (GCM) 10K type strain sequencing project: providing services to taxonomists for standard genome sequencing and annotation.</title>
        <authorList>
            <consortium name="The Broad Institute Genomics Platform"/>
            <consortium name="The Broad Institute Genome Sequencing Center for Infectious Disease"/>
            <person name="Wu L."/>
            <person name="Ma J."/>
        </authorList>
    </citation>
    <scope>NUCLEOTIDE SEQUENCE [LARGE SCALE GENOMIC DNA]</scope>
    <source>
        <strain evidence="2">CCUG 56098</strain>
    </source>
</reference>
<dbReference type="RefSeq" id="WP_386115140.1">
    <property type="nucleotide sequence ID" value="NZ_JBHTKM010000022.1"/>
</dbReference>
<comment type="caution">
    <text evidence="1">The sequence shown here is derived from an EMBL/GenBank/DDBJ whole genome shotgun (WGS) entry which is preliminary data.</text>
</comment>
<proteinExistence type="predicted"/>
<keyword evidence="2" id="KW-1185">Reference proteome</keyword>
<gene>
    <name evidence="1" type="ORF">ACFQ13_05920</name>
</gene>
<protein>
    <recommendedName>
        <fullName evidence="3">Lipoprotein</fullName>
    </recommendedName>
</protein>
<dbReference type="PROSITE" id="PS51257">
    <property type="entry name" value="PROKAR_LIPOPROTEIN"/>
    <property type="match status" value="1"/>
</dbReference>
<organism evidence="1 2">
    <name type="scientific">Winogradskyella rapida</name>
    <dbReference type="NCBI Taxonomy" id="549701"/>
    <lineage>
        <taxon>Bacteria</taxon>
        <taxon>Pseudomonadati</taxon>
        <taxon>Bacteroidota</taxon>
        <taxon>Flavobacteriia</taxon>
        <taxon>Flavobacteriales</taxon>
        <taxon>Flavobacteriaceae</taxon>
        <taxon>Winogradskyella</taxon>
    </lineage>
</organism>
<accession>A0ABW3KPA2</accession>
<evidence type="ECO:0000313" key="1">
    <source>
        <dbReference type="EMBL" id="MFD1015450.1"/>
    </source>
</evidence>
<dbReference type="Proteomes" id="UP001597086">
    <property type="component" value="Unassembled WGS sequence"/>
</dbReference>
<evidence type="ECO:0000313" key="2">
    <source>
        <dbReference type="Proteomes" id="UP001597086"/>
    </source>
</evidence>
<sequence>MKNIPLLMILFLTFGCSESENEVYIQEFEWTLNIPKDFKDVPSKTRMESRKKGMKMIESAYPDNEVNIVARNLFHFNNGKYNSMQAQFSELNSEQNFMDKFNEANEIVIKAFTKDRPNTKIEKNTSEKIIDGLEFKMFNMKTQNENGENYEFTVYSRMFDRKQLEIIILSSESEKRKLIEKSILESKFN</sequence>
<name>A0ABW3KPA2_9FLAO</name>
<dbReference type="EMBL" id="JBHTKM010000022">
    <property type="protein sequence ID" value="MFD1015450.1"/>
    <property type="molecule type" value="Genomic_DNA"/>
</dbReference>